<dbReference type="Proteomes" id="UP000663870">
    <property type="component" value="Unassembled WGS sequence"/>
</dbReference>
<keyword evidence="3" id="KW-1185">Reference proteome</keyword>
<accession>A0A815HDN2</accession>
<evidence type="ECO:0000313" key="1">
    <source>
        <dbReference type="EMBL" id="CAF1000791.1"/>
    </source>
</evidence>
<dbReference type="AlphaFoldDB" id="A0A815HDN2"/>
<evidence type="ECO:0000313" key="3">
    <source>
        <dbReference type="Proteomes" id="UP000663870"/>
    </source>
</evidence>
<dbReference type="Gene3D" id="2.60.450.20">
    <property type="match status" value="1"/>
</dbReference>
<protein>
    <submittedName>
        <fullName evidence="2">Uncharacterized protein</fullName>
    </submittedName>
</protein>
<dbReference type="EMBL" id="CAJNOH010000325">
    <property type="protein sequence ID" value="CAF1000791.1"/>
    <property type="molecule type" value="Genomic_DNA"/>
</dbReference>
<gene>
    <name evidence="2" type="ORF">JXQ802_LOCUS32011</name>
    <name evidence="1" type="ORF">PYM288_LOCUS14595</name>
</gene>
<sequence length="95" mass="11035">MFINNDESNHPATLDYHSLLTMATRASSSLSAITLLQQRQEIPRVKKLSNSHCIHKYTSTNTTEIEYPDGTHIYEFPNRQIEKHLPDVQQEHIFI</sequence>
<dbReference type="InterPro" id="IPR047002">
    <property type="entry name" value="Tcp10_C_sf"/>
</dbReference>
<name>A0A815HDN2_9BILA</name>
<comment type="caution">
    <text evidence="2">The sequence shown here is derived from an EMBL/GenBank/DDBJ whole genome shotgun (WGS) entry which is preliminary data.</text>
</comment>
<dbReference type="Proteomes" id="UP000663854">
    <property type="component" value="Unassembled WGS sequence"/>
</dbReference>
<reference evidence="2" key="1">
    <citation type="submission" date="2021-02" db="EMBL/GenBank/DDBJ databases">
        <authorList>
            <person name="Nowell W R."/>
        </authorList>
    </citation>
    <scope>NUCLEOTIDE SEQUENCE</scope>
</reference>
<evidence type="ECO:0000313" key="2">
    <source>
        <dbReference type="EMBL" id="CAF1349464.1"/>
    </source>
</evidence>
<organism evidence="2 3">
    <name type="scientific">Rotaria sordida</name>
    <dbReference type="NCBI Taxonomy" id="392033"/>
    <lineage>
        <taxon>Eukaryota</taxon>
        <taxon>Metazoa</taxon>
        <taxon>Spiralia</taxon>
        <taxon>Gnathifera</taxon>
        <taxon>Rotifera</taxon>
        <taxon>Eurotatoria</taxon>
        <taxon>Bdelloidea</taxon>
        <taxon>Philodinida</taxon>
        <taxon>Philodinidae</taxon>
        <taxon>Rotaria</taxon>
    </lineage>
</organism>
<proteinExistence type="predicted"/>
<dbReference type="EMBL" id="CAJNOL010001387">
    <property type="protein sequence ID" value="CAF1349464.1"/>
    <property type="molecule type" value="Genomic_DNA"/>
</dbReference>